<evidence type="ECO:0000256" key="12">
    <source>
        <dbReference type="SAM" id="Phobius"/>
    </source>
</evidence>
<keyword evidence="6" id="KW-0460">Magnesium</keyword>
<evidence type="ECO:0000256" key="10">
    <source>
        <dbReference type="ARBA" id="ARBA00034269"/>
    </source>
</evidence>
<dbReference type="Pfam" id="PF01544">
    <property type="entry name" value="CorA"/>
    <property type="match status" value="1"/>
</dbReference>
<evidence type="ECO:0000256" key="9">
    <source>
        <dbReference type="ARBA" id="ARBA00023136"/>
    </source>
</evidence>
<dbReference type="InterPro" id="IPR002523">
    <property type="entry name" value="MgTranspt_CorA/ZnTranspt_ZntB"/>
</dbReference>
<dbReference type="GO" id="GO:0015095">
    <property type="term" value="F:magnesium ion transmembrane transporter activity"/>
    <property type="evidence" value="ECO:0007669"/>
    <property type="project" value="TreeGrafter"/>
</dbReference>
<gene>
    <name evidence="13" type="ORF">APZ18_10765</name>
</gene>
<keyword evidence="5 12" id="KW-0812">Transmembrane</keyword>
<accession>A0AAW3JQZ7</accession>
<evidence type="ECO:0000256" key="8">
    <source>
        <dbReference type="ARBA" id="ARBA00023065"/>
    </source>
</evidence>
<dbReference type="PANTHER" id="PTHR46494">
    <property type="entry name" value="CORA FAMILY METAL ION TRANSPORTER (EUROFUNG)"/>
    <property type="match status" value="1"/>
</dbReference>
<dbReference type="CDD" id="cd12826">
    <property type="entry name" value="EcCorA_ZntB-like_u1"/>
    <property type="match status" value="1"/>
</dbReference>
<dbReference type="Proteomes" id="UP000050833">
    <property type="component" value="Unassembled WGS sequence"/>
</dbReference>
<evidence type="ECO:0000256" key="11">
    <source>
        <dbReference type="ARBA" id="ARBA00045497"/>
    </source>
</evidence>
<evidence type="ECO:0000256" key="4">
    <source>
        <dbReference type="ARBA" id="ARBA00022475"/>
    </source>
</evidence>
<evidence type="ECO:0000313" key="13">
    <source>
        <dbReference type="EMBL" id="KQC85171.1"/>
    </source>
</evidence>
<dbReference type="AlphaFoldDB" id="A0AAW3JQZ7"/>
<sequence length="303" mass="35982">MYYKIKEDGIFKIDLGTFWDSGECVGVFKMTEWDNEKILWEKCGIWHTVDEIHFCKMESHRDFLYGTFQMPAKEYGKKDELFAIYILKDRVIILSDDDSIDKNIIKISGHAIAKDYSLERFIYDFFMSFIEDELLFLQKIEHKITGIEEQVMKEQSDKFNIGLLKLKKIIARFYHYYTQLAEAGDELAGNEEEFFTEETVELFKMYSEKMTRLAQETQILREYAMQVQDVYQSEIEIHQNDVMKMLTIVTTIFLPLTLIAGWYGMNFSYMPELKMKYAYPTVIGISVLIVVVSLVIFKRKKYW</sequence>
<dbReference type="GO" id="GO:0050897">
    <property type="term" value="F:cobalt ion binding"/>
    <property type="evidence" value="ECO:0007669"/>
    <property type="project" value="TreeGrafter"/>
</dbReference>
<evidence type="ECO:0000256" key="3">
    <source>
        <dbReference type="ARBA" id="ARBA00022448"/>
    </source>
</evidence>
<evidence type="ECO:0008006" key="15">
    <source>
        <dbReference type="Google" id="ProtNLM"/>
    </source>
</evidence>
<evidence type="ECO:0000256" key="6">
    <source>
        <dbReference type="ARBA" id="ARBA00022842"/>
    </source>
</evidence>
<comment type="similarity">
    <text evidence="2">Belongs to the CorA metal ion transporter (MIT) (TC 1.A.35) family.</text>
</comment>
<evidence type="ECO:0000256" key="5">
    <source>
        <dbReference type="ARBA" id="ARBA00022692"/>
    </source>
</evidence>
<comment type="caution">
    <text evidence="13">The sequence shown here is derived from an EMBL/GenBank/DDBJ whole genome shotgun (WGS) entry which is preliminary data.</text>
</comment>
<comment type="subcellular location">
    <subcellularLocation>
        <location evidence="1">Cell membrane</location>
        <topology evidence="1">Multi-pass membrane protein</topology>
    </subcellularLocation>
</comment>
<dbReference type="FunFam" id="1.20.58.340:FF:000004">
    <property type="entry name" value="Magnesium transport protein CorA"/>
    <property type="match status" value="1"/>
</dbReference>
<dbReference type="InterPro" id="IPR045861">
    <property type="entry name" value="CorA_cytoplasmic_dom"/>
</dbReference>
<dbReference type="GO" id="GO:0005886">
    <property type="term" value="C:plasma membrane"/>
    <property type="evidence" value="ECO:0007669"/>
    <property type="project" value="UniProtKB-SubCell"/>
</dbReference>
<dbReference type="Gene3D" id="1.20.58.340">
    <property type="entry name" value="Magnesium transport protein CorA, transmembrane region"/>
    <property type="match status" value="2"/>
</dbReference>
<dbReference type="GO" id="GO:0000287">
    <property type="term" value="F:magnesium ion binding"/>
    <property type="evidence" value="ECO:0007669"/>
    <property type="project" value="TreeGrafter"/>
</dbReference>
<evidence type="ECO:0000256" key="1">
    <source>
        <dbReference type="ARBA" id="ARBA00004651"/>
    </source>
</evidence>
<evidence type="ECO:0000256" key="7">
    <source>
        <dbReference type="ARBA" id="ARBA00022989"/>
    </source>
</evidence>
<feature type="transmembrane region" description="Helical" evidence="12">
    <location>
        <begin position="245"/>
        <end position="265"/>
    </location>
</feature>
<feature type="transmembrane region" description="Helical" evidence="12">
    <location>
        <begin position="277"/>
        <end position="297"/>
    </location>
</feature>
<dbReference type="SUPFAM" id="SSF143865">
    <property type="entry name" value="CorA soluble domain-like"/>
    <property type="match status" value="1"/>
</dbReference>
<evidence type="ECO:0000256" key="2">
    <source>
        <dbReference type="ARBA" id="ARBA00009765"/>
    </source>
</evidence>
<dbReference type="EMBL" id="LLKB01000005">
    <property type="protein sequence ID" value="KQC85171.1"/>
    <property type="molecule type" value="Genomic_DNA"/>
</dbReference>
<dbReference type="InterPro" id="IPR045863">
    <property type="entry name" value="CorA_TM1_TM2"/>
</dbReference>
<keyword evidence="14" id="KW-1185">Reference proteome</keyword>
<keyword evidence="7 12" id="KW-1133">Transmembrane helix</keyword>
<keyword evidence="8" id="KW-0406">Ion transport</keyword>
<keyword evidence="9 12" id="KW-0472">Membrane</keyword>
<dbReference type="RefSeq" id="WP_055944792.1">
    <property type="nucleotide sequence ID" value="NZ_JAQDCV010000005.1"/>
</dbReference>
<reference evidence="13 14" key="1">
    <citation type="submission" date="2015-10" db="EMBL/GenBank/DDBJ databases">
        <title>Butyribacter intestini gen. nov., sp. nov., a butyric acid-producing bacterium of the family Lachnospiraceae isolated from the human faeces.</title>
        <authorList>
            <person name="Zou Y."/>
            <person name="Xue W."/>
            <person name="Luo G."/>
            <person name="Lv M."/>
        </authorList>
    </citation>
    <scope>NUCLEOTIDE SEQUENCE [LARGE SCALE GENOMIC DNA]</scope>
    <source>
        <strain evidence="13 14">TF01-11</strain>
    </source>
</reference>
<name>A0AAW3JQZ7_9FIRM</name>
<protein>
    <recommendedName>
        <fullName evidence="15">Magnesium transport protein CorA</fullName>
    </recommendedName>
</protein>
<dbReference type="PANTHER" id="PTHR46494:SF1">
    <property type="entry name" value="CORA FAMILY METAL ION TRANSPORTER (EUROFUNG)"/>
    <property type="match status" value="1"/>
</dbReference>
<comment type="function">
    <text evidence="11">Mediates influx of magnesium ions. Alternates between open and closed states. Activated by low cytoplasmic Mg(2+) levels. Inactive when cytoplasmic Mg(2+) levels are high.</text>
</comment>
<keyword evidence="3" id="KW-0813">Transport</keyword>
<dbReference type="GO" id="GO:0015087">
    <property type="term" value="F:cobalt ion transmembrane transporter activity"/>
    <property type="evidence" value="ECO:0007669"/>
    <property type="project" value="TreeGrafter"/>
</dbReference>
<evidence type="ECO:0000313" key="14">
    <source>
        <dbReference type="Proteomes" id="UP000050833"/>
    </source>
</evidence>
<dbReference type="SUPFAM" id="SSF144083">
    <property type="entry name" value="Magnesium transport protein CorA, transmembrane region"/>
    <property type="match status" value="1"/>
</dbReference>
<organism evidence="13 14">
    <name type="scientific">Butyribacter intestini</name>
    <dbReference type="NCBI Taxonomy" id="1703332"/>
    <lineage>
        <taxon>Bacteria</taxon>
        <taxon>Bacillati</taxon>
        <taxon>Bacillota</taxon>
        <taxon>Clostridia</taxon>
        <taxon>Lachnospirales</taxon>
        <taxon>Lachnospiraceae</taxon>
        <taxon>Butyribacter</taxon>
    </lineage>
</organism>
<keyword evidence="4" id="KW-1003">Cell membrane</keyword>
<proteinExistence type="inferred from homology"/>
<comment type="catalytic activity">
    <reaction evidence="10">
        <text>Mg(2+)(in) = Mg(2+)(out)</text>
        <dbReference type="Rhea" id="RHEA:29827"/>
        <dbReference type="ChEBI" id="CHEBI:18420"/>
    </reaction>
</comment>